<dbReference type="EMBL" id="AFYH01002546">
    <property type="status" value="NOT_ANNOTATED_CDS"/>
    <property type="molecule type" value="Genomic_DNA"/>
</dbReference>
<feature type="transmembrane region" description="Helical" evidence="7">
    <location>
        <begin position="635"/>
        <end position="656"/>
    </location>
</feature>
<gene>
    <name evidence="10" type="primary">RTN1</name>
</gene>
<dbReference type="EMBL" id="AFYH01002552">
    <property type="status" value="NOT_ANNOTATED_CDS"/>
    <property type="molecule type" value="Genomic_DNA"/>
</dbReference>
<feature type="compositionally biased region" description="Basic and acidic residues" evidence="8">
    <location>
        <begin position="443"/>
        <end position="454"/>
    </location>
</feature>
<feature type="domain" description="Reticulon" evidence="9">
    <location>
        <begin position="508"/>
        <end position="680"/>
    </location>
</feature>
<dbReference type="GO" id="GO:0005789">
    <property type="term" value="C:endoplasmic reticulum membrane"/>
    <property type="evidence" value="ECO:0007669"/>
    <property type="project" value="UniProtKB-SubCell"/>
</dbReference>
<feature type="compositionally biased region" description="Basic and acidic residues" evidence="8">
    <location>
        <begin position="175"/>
        <end position="184"/>
    </location>
</feature>
<dbReference type="InterPro" id="IPR036640">
    <property type="entry name" value="ABC1_TM_sf"/>
</dbReference>
<keyword evidence="3 7" id="KW-0256">Endoplasmic reticulum</keyword>
<feature type="compositionally biased region" description="Basic and acidic residues" evidence="8">
    <location>
        <begin position="286"/>
        <end position="298"/>
    </location>
</feature>
<dbReference type="Pfam" id="PF02453">
    <property type="entry name" value="Reticulon"/>
    <property type="match status" value="1"/>
</dbReference>
<name>H3BH96_LATCH</name>
<dbReference type="STRING" id="7897.ENSLACP00000021267"/>
<dbReference type="EMBL" id="AFYH01002547">
    <property type="status" value="NOT_ANNOTATED_CDS"/>
    <property type="molecule type" value="Genomic_DNA"/>
</dbReference>
<dbReference type="EMBL" id="AFYH01002550">
    <property type="status" value="NOT_ANNOTATED_CDS"/>
    <property type="molecule type" value="Genomic_DNA"/>
</dbReference>
<keyword evidence="11" id="KW-1185">Reference proteome</keyword>
<proteinExistence type="predicted"/>
<evidence type="ECO:0000256" key="6">
    <source>
        <dbReference type="ARBA" id="ARBA00037306"/>
    </source>
</evidence>
<evidence type="ECO:0000313" key="11">
    <source>
        <dbReference type="Proteomes" id="UP000008672"/>
    </source>
</evidence>
<feature type="region of interest" description="Disordered" evidence="8">
    <location>
        <begin position="277"/>
        <end position="311"/>
    </location>
</feature>
<sequence>LGHQAATNSVGDEGTFYTSLISDHHYTTQQDSFYFTGSLQKESIVPGSYDSEENNASAGSFETISSLESHGMFSSDSGIETMPAESVNMHQMLTESTKQDYKYIDVSQSEKTKPQETTKIRVEEKNVHFASNTSAMPPKVEDFSKCKTNVFVEERLIQGIIPTVNIEESSSVFADEPHGGKVSDDCNASTPEESKTSVKIETSVEPDVQKRPQYNTGMKLKPGPDVVPTVMVSEPEDDSPGSITPPFSGTEESDSQTEGIYHILEDELCGNEIKRQAERVSPMASPEKKSLSPTEKQHGLQQTIPGFPPIVSAMDYETSSAESGDSEIELVSEEPLAAEEATSPNYMSLSQIGGPLPSPVSTSVQYSILREEREAELDSELIIESCDASSASDESPKREQDSPVMKPATMDMTQEESTQTVKKPRGFQDAGTVKQPLISIAPRKKEQSRRKQESGDGGQTPGVPSMEVGREQEEQPSIINKSITCTFIPCCLGGGGREPNSFFEKSTAVDLLYWRDVKHTGILFGSVLLLLFSLTQFSVVSVIAYLALAALSATISFRIYKSVLQAVQKTDEGHPFNLYIRISFQLSSSVLSIFISCLEYVANLAMLRKCNVTCTVTQFIQFAVLMWLLTYVGALFNGLTLLIMAVISLFTLPVVYDKYQAQIDQYLGLVRTNVNSVVAK</sequence>
<dbReference type="AlphaFoldDB" id="H3BH96"/>
<evidence type="ECO:0000256" key="4">
    <source>
        <dbReference type="ARBA" id="ARBA00022989"/>
    </source>
</evidence>
<dbReference type="GO" id="GO:0043005">
    <property type="term" value="C:neuron projection"/>
    <property type="evidence" value="ECO:0007669"/>
    <property type="project" value="TreeGrafter"/>
</dbReference>
<dbReference type="FunCoup" id="H3BH96">
    <property type="interactions" value="346"/>
</dbReference>
<reference evidence="11" key="1">
    <citation type="submission" date="2011-08" db="EMBL/GenBank/DDBJ databases">
        <title>The draft genome of Latimeria chalumnae.</title>
        <authorList>
            <person name="Di Palma F."/>
            <person name="Alfoldi J."/>
            <person name="Johnson J."/>
            <person name="Berlin A."/>
            <person name="Gnerre S."/>
            <person name="Jaffe D."/>
            <person name="MacCallum I."/>
            <person name="Young S."/>
            <person name="Walker B.J."/>
            <person name="Lander E."/>
            <person name="Lindblad-Toh K."/>
        </authorList>
    </citation>
    <scope>NUCLEOTIDE SEQUENCE [LARGE SCALE GENOMIC DNA]</scope>
    <source>
        <strain evidence="11">Wild caught</strain>
    </source>
</reference>
<comment type="function">
    <text evidence="6">Inhibits amyloid precursor protein processing, probably by blocking BACE1 activity.</text>
</comment>
<dbReference type="Ensembl" id="ENSLACT00000021408.1">
    <property type="protein sequence ID" value="ENSLACP00000021267.1"/>
    <property type="gene ID" value="ENSLACG00000018687.1"/>
</dbReference>
<dbReference type="HOGENOM" id="CLU_018293_0_0_1"/>
<dbReference type="EMBL" id="AFYH01002548">
    <property type="status" value="NOT_ANNOTATED_CDS"/>
    <property type="molecule type" value="Genomic_DNA"/>
</dbReference>
<dbReference type="OMA" id="DITISWQ"/>
<dbReference type="InterPro" id="IPR003388">
    <property type="entry name" value="Reticulon"/>
</dbReference>
<dbReference type="PANTHER" id="PTHR45799">
    <property type="entry name" value="RETICULON-LIKE PROTEIN"/>
    <property type="match status" value="1"/>
</dbReference>
<dbReference type="EMBL" id="AFYH01002551">
    <property type="status" value="NOT_ANNOTATED_CDS"/>
    <property type="molecule type" value="Genomic_DNA"/>
</dbReference>
<dbReference type="GO" id="GO:0007420">
    <property type="term" value="P:brain development"/>
    <property type="evidence" value="ECO:0007669"/>
    <property type="project" value="TreeGrafter"/>
</dbReference>
<dbReference type="GO" id="GO:0014069">
    <property type="term" value="C:postsynaptic density"/>
    <property type="evidence" value="ECO:0007669"/>
    <property type="project" value="TreeGrafter"/>
</dbReference>
<feature type="region of interest" description="Disordered" evidence="8">
    <location>
        <begin position="174"/>
        <end position="203"/>
    </location>
</feature>
<feature type="compositionally biased region" description="Low complexity" evidence="8">
    <location>
        <begin position="382"/>
        <end position="393"/>
    </location>
</feature>
<evidence type="ECO:0000256" key="1">
    <source>
        <dbReference type="ARBA" id="ARBA00004477"/>
    </source>
</evidence>
<accession>H3BH96</accession>
<dbReference type="PANTHER" id="PTHR45799:SF5">
    <property type="entry name" value="RETICULON-1"/>
    <property type="match status" value="1"/>
</dbReference>
<feature type="transmembrane region" description="Helical" evidence="7">
    <location>
        <begin position="610"/>
        <end position="629"/>
    </location>
</feature>
<reference evidence="10" key="2">
    <citation type="submission" date="2025-08" db="UniProtKB">
        <authorList>
            <consortium name="Ensembl"/>
        </authorList>
    </citation>
    <scope>IDENTIFICATION</scope>
</reference>
<protein>
    <recommendedName>
        <fullName evidence="7">Reticulon</fullName>
    </recommendedName>
</protein>
<comment type="subcellular location">
    <subcellularLocation>
        <location evidence="1 7">Endoplasmic reticulum membrane</location>
        <topology evidence="1 7">Multi-pass membrane protein</topology>
    </subcellularLocation>
</comment>
<evidence type="ECO:0000256" key="7">
    <source>
        <dbReference type="RuleBase" id="RU210713"/>
    </source>
</evidence>
<dbReference type="InParanoid" id="H3BH96"/>
<feature type="region of interest" description="Disordered" evidence="8">
    <location>
        <begin position="232"/>
        <end position="257"/>
    </location>
</feature>
<evidence type="ECO:0000256" key="3">
    <source>
        <dbReference type="ARBA" id="ARBA00022824"/>
    </source>
</evidence>
<dbReference type="EMBL" id="AFYH01002545">
    <property type="status" value="NOT_ANNOTATED_CDS"/>
    <property type="molecule type" value="Genomic_DNA"/>
</dbReference>
<organism evidence="10 11">
    <name type="scientific">Latimeria chalumnae</name>
    <name type="common">Coelacanth</name>
    <dbReference type="NCBI Taxonomy" id="7897"/>
    <lineage>
        <taxon>Eukaryota</taxon>
        <taxon>Metazoa</taxon>
        <taxon>Chordata</taxon>
        <taxon>Craniata</taxon>
        <taxon>Vertebrata</taxon>
        <taxon>Euteleostomi</taxon>
        <taxon>Coelacanthiformes</taxon>
        <taxon>Coelacanthidae</taxon>
        <taxon>Latimeria</taxon>
    </lineage>
</organism>
<feature type="region of interest" description="Disordered" evidence="8">
    <location>
        <begin position="374"/>
        <end position="474"/>
    </location>
</feature>
<keyword evidence="4 7" id="KW-1133">Transmembrane helix</keyword>
<dbReference type="EMBL" id="AFYH01002544">
    <property type="status" value="NOT_ANNOTATED_CDS"/>
    <property type="molecule type" value="Genomic_DNA"/>
</dbReference>
<dbReference type="Proteomes" id="UP000008672">
    <property type="component" value="Unassembled WGS sequence"/>
</dbReference>
<evidence type="ECO:0000256" key="5">
    <source>
        <dbReference type="ARBA" id="ARBA00023136"/>
    </source>
</evidence>
<dbReference type="GeneTree" id="ENSGT00940000155077"/>
<dbReference type="EMBL" id="AFYH01002549">
    <property type="status" value="NOT_ANNOTATED_CDS"/>
    <property type="molecule type" value="Genomic_DNA"/>
</dbReference>
<dbReference type="eggNOG" id="KOG1792">
    <property type="taxonomic scope" value="Eukaryota"/>
</dbReference>
<dbReference type="SUPFAM" id="SSF90123">
    <property type="entry name" value="ABC transporter transmembrane region"/>
    <property type="match status" value="1"/>
</dbReference>
<dbReference type="PROSITE" id="PS50845">
    <property type="entry name" value="RETICULON"/>
    <property type="match status" value="1"/>
</dbReference>
<evidence type="ECO:0000313" key="10">
    <source>
        <dbReference type="Ensembl" id="ENSLACP00000021267.1"/>
    </source>
</evidence>
<dbReference type="InterPro" id="IPR046964">
    <property type="entry name" value="RTN1-4"/>
</dbReference>
<evidence type="ECO:0000256" key="2">
    <source>
        <dbReference type="ARBA" id="ARBA00022692"/>
    </source>
</evidence>
<keyword evidence="5 7" id="KW-0472">Membrane</keyword>
<keyword evidence="2 7" id="KW-0812">Transmembrane</keyword>
<dbReference type="GO" id="GO:0030182">
    <property type="term" value="P:neuron differentiation"/>
    <property type="evidence" value="ECO:0007669"/>
    <property type="project" value="TreeGrafter"/>
</dbReference>
<evidence type="ECO:0000259" key="9">
    <source>
        <dbReference type="PROSITE" id="PS50845"/>
    </source>
</evidence>
<feature type="compositionally biased region" description="Polar residues" evidence="8">
    <location>
        <begin position="411"/>
        <end position="421"/>
    </location>
</feature>
<reference evidence="10" key="3">
    <citation type="submission" date="2025-09" db="UniProtKB">
        <authorList>
            <consortium name="Ensembl"/>
        </authorList>
    </citation>
    <scope>IDENTIFICATION</scope>
</reference>
<evidence type="ECO:0000256" key="8">
    <source>
        <dbReference type="SAM" id="MobiDB-lite"/>
    </source>
</evidence>
<dbReference type="EMBL" id="AFYH01002553">
    <property type="status" value="NOT_ANNOTATED_CDS"/>
    <property type="molecule type" value="Genomic_DNA"/>
</dbReference>
<dbReference type="Gene3D" id="1.20.5.2480">
    <property type="match status" value="1"/>
</dbReference>
<dbReference type="GO" id="GO:0005524">
    <property type="term" value="F:ATP binding"/>
    <property type="evidence" value="ECO:0007669"/>
    <property type="project" value="InterPro"/>
</dbReference>
<dbReference type="GO" id="GO:0071787">
    <property type="term" value="P:endoplasmic reticulum tubular network formation"/>
    <property type="evidence" value="ECO:0007669"/>
    <property type="project" value="TreeGrafter"/>
</dbReference>